<organism evidence="11 12">
    <name type="scientific">Photobacterium frigidiphilum</name>
    <dbReference type="NCBI Taxonomy" id="264736"/>
    <lineage>
        <taxon>Bacteria</taxon>
        <taxon>Pseudomonadati</taxon>
        <taxon>Pseudomonadota</taxon>
        <taxon>Gammaproteobacteria</taxon>
        <taxon>Vibrionales</taxon>
        <taxon>Vibrionaceae</taxon>
        <taxon>Photobacterium</taxon>
    </lineage>
</organism>
<dbReference type="FunFam" id="1.10.357.20:FF:000005">
    <property type="entry name" value="Magnesium transporter MgtE"/>
    <property type="match status" value="1"/>
</dbReference>
<dbReference type="Pfam" id="PF00571">
    <property type="entry name" value="CBS"/>
    <property type="match status" value="2"/>
</dbReference>
<evidence type="ECO:0000256" key="5">
    <source>
        <dbReference type="ARBA" id="ARBA00022842"/>
    </source>
</evidence>
<dbReference type="RefSeq" id="WP_107243699.1">
    <property type="nucleotide sequence ID" value="NZ_PYMJ01000017.1"/>
</dbReference>
<comment type="subcellular location">
    <subcellularLocation>
        <location evidence="9">Cell membrane</location>
        <topology evidence="9">Multi-pass membrane protein</topology>
    </subcellularLocation>
    <subcellularLocation>
        <location evidence="1">Membrane</location>
        <topology evidence="1">Multi-pass membrane protein</topology>
    </subcellularLocation>
</comment>
<evidence type="ECO:0000256" key="7">
    <source>
        <dbReference type="ARBA" id="ARBA00023136"/>
    </source>
</evidence>
<dbReference type="AlphaFoldDB" id="A0A2T3JDQ1"/>
<dbReference type="CDD" id="cd04606">
    <property type="entry name" value="CBS_pair_Mg_transporter"/>
    <property type="match status" value="1"/>
</dbReference>
<dbReference type="SUPFAM" id="SSF54631">
    <property type="entry name" value="CBS-domain pair"/>
    <property type="match status" value="1"/>
</dbReference>
<dbReference type="Gene3D" id="1.25.60.10">
    <property type="entry name" value="MgtE N-terminal domain-like"/>
    <property type="match status" value="1"/>
</dbReference>
<comment type="function">
    <text evidence="9">Acts as a magnesium transporter.</text>
</comment>
<evidence type="ECO:0000256" key="8">
    <source>
        <dbReference type="PROSITE-ProRule" id="PRU00703"/>
    </source>
</evidence>
<keyword evidence="4 9" id="KW-0812">Transmembrane</keyword>
<evidence type="ECO:0000256" key="3">
    <source>
        <dbReference type="ARBA" id="ARBA00022448"/>
    </source>
</evidence>
<keyword evidence="9" id="KW-1003">Cell membrane</keyword>
<dbReference type="Pfam" id="PF01769">
    <property type="entry name" value="MgtE"/>
    <property type="match status" value="1"/>
</dbReference>
<feature type="domain" description="CBS" evidence="10">
    <location>
        <begin position="207"/>
        <end position="265"/>
    </location>
</feature>
<dbReference type="PANTHER" id="PTHR43773:SF1">
    <property type="entry name" value="MAGNESIUM TRANSPORTER MGTE"/>
    <property type="match status" value="1"/>
</dbReference>
<dbReference type="InterPro" id="IPR006669">
    <property type="entry name" value="MgtE_transporter"/>
</dbReference>
<evidence type="ECO:0000259" key="10">
    <source>
        <dbReference type="PROSITE" id="PS51371"/>
    </source>
</evidence>
<comment type="subunit">
    <text evidence="9">Homodimer.</text>
</comment>
<feature type="transmembrane region" description="Helical" evidence="9">
    <location>
        <begin position="315"/>
        <end position="342"/>
    </location>
</feature>
<dbReference type="InterPro" id="IPR036739">
    <property type="entry name" value="SLC41_membr_dom_sf"/>
</dbReference>
<evidence type="ECO:0000313" key="11">
    <source>
        <dbReference type="EMBL" id="PSU47026.1"/>
    </source>
</evidence>
<dbReference type="InterPro" id="IPR038076">
    <property type="entry name" value="MgtE_N_sf"/>
</dbReference>
<sequence>MADALEQDQTHQTLQEVNTALENGMFVHVRRILQDMEPEDIAHLLEASPPKERQVLWQLTDPEEQGEILDELSEDVKDGIVSQMEPEKLAAVTEGMESDDVAYVLRSLSDERYQEVLAQMDATDRHRIEKALAYPEETAGGMMSTDFITIRGDVTADVVLRYLRMKGELPEATDALYVVDEQEKLIGHLSLSALITTQPDIEIRDVMEDSDEAIPVDMDDSEIANLFERRNWISAPVVDANSHLVGRITIDDVVDIIREDAEHSMMSMAGLDDDEDTFAPVMKSARRRSIWLGVNVLAALAAASVSNMFEDTLAQMASIAVLMTIVPSMGGVAGNQTVALVIRGLAVGHIGDSNTRWLLSKEARVGLINGILWAAIIGGVVVLWKGNIVLGAIIAGAMLTNLVLAGVAGVTIPILLKKYNIDPALAGGMALTTITDIVGLSVFLGLATIFLI</sequence>
<dbReference type="InterPro" id="IPR000644">
    <property type="entry name" value="CBS_dom"/>
</dbReference>
<keyword evidence="7 9" id="KW-0472">Membrane</keyword>
<dbReference type="SMART" id="SM00924">
    <property type="entry name" value="MgtE_N"/>
    <property type="match status" value="1"/>
</dbReference>
<dbReference type="SUPFAM" id="SSF161093">
    <property type="entry name" value="MgtE membrane domain-like"/>
    <property type="match status" value="1"/>
</dbReference>
<feature type="domain" description="CBS" evidence="10">
    <location>
        <begin position="143"/>
        <end position="206"/>
    </location>
</feature>
<keyword evidence="9" id="KW-0479">Metal-binding</keyword>
<name>A0A2T3JDQ1_9GAMM</name>
<dbReference type="NCBIfam" id="TIGR00400">
    <property type="entry name" value="mgtE"/>
    <property type="match status" value="1"/>
</dbReference>
<dbReference type="PANTHER" id="PTHR43773">
    <property type="entry name" value="MAGNESIUM TRANSPORTER MGTE"/>
    <property type="match status" value="1"/>
</dbReference>
<dbReference type="SUPFAM" id="SSF158791">
    <property type="entry name" value="MgtE N-terminal domain-like"/>
    <property type="match status" value="1"/>
</dbReference>
<dbReference type="InterPro" id="IPR006667">
    <property type="entry name" value="SLC41_membr_dom"/>
</dbReference>
<feature type="transmembrane region" description="Helical" evidence="9">
    <location>
        <begin position="290"/>
        <end position="309"/>
    </location>
</feature>
<comment type="similarity">
    <text evidence="2 9">Belongs to the SLC41A transporter family.</text>
</comment>
<accession>A0A2T3JDQ1</accession>
<evidence type="ECO:0000256" key="1">
    <source>
        <dbReference type="ARBA" id="ARBA00004141"/>
    </source>
</evidence>
<proteinExistence type="inferred from homology"/>
<evidence type="ECO:0000256" key="9">
    <source>
        <dbReference type="RuleBase" id="RU362011"/>
    </source>
</evidence>
<dbReference type="OrthoDB" id="9790355at2"/>
<dbReference type="GO" id="GO:0015095">
    <property type="term" value="F:magnesium ion transmembrane transporter activity"/>
    <property type="evidence" value="ECO:0007669"/>
    <property type="project" value="UniProtKB-UniRule"/>
</dbReference>
<feature type="transmembrane region" description="Helical" evidence="9">
    <location>
        <begin position="363"/>
        <end position="384"/>
    </location>
</feature>
<feature type="transmembrane region" description="Helical" evidence="9">
    <location>
        <begin position="428"/>
        <end position="451"/>
    </location>
</feature>
<evidence type="ECO:0000256" key="2">
    <source>
        <dbReference type="ARBA" id="ARBA00009749"/>
    </source>
</evidence>
<keyword evidence="3 9" id="KW-0813">Transport</keyword>
<dbReference type="PROSITE" id="PS51371">
    <property type="entry name" value="CBS"/>
    <property type="match status" value="2"/>
</dbReference>
<protein>
    <recommendedName>
        <fullName evidence="9">Magnesium transporter MgtE</fullName>
    </recommendedName>
</protein>
<dbReference type="EMBL" id="PYMJ01000017">
    <property type="protein sequence ID" value="PSU47026.1"/>
    <property type="molecule type" value="Genomic_DNA"/>
</dbReference>
<keyword evidence="12" id="KW-1185">Reference proteome</keyword>
<evidence type="ECO:0000256" key="6">
    <source>
        <dbReference type="ARBA" id="ARBA00022989"/>
    </source>
</evidence>
<dbReference type="GO" id="GO:0046872">
    <property type="term" value="F:metal ion binding"/>
    <property type="evidence" value="ECO:0007669"/>
    <property type="project" value="UniProtKB-KW"/>
</dbReference>
<evidence type="ECO:0000313" key="12">
    <source>
        <dbReference type="Proteomes" id="UP000240987"/>
    </source>
</evidence>
<keyword evidence="6 9" id="KW-1133">Transmembrane helix</keyword>
<keyword evidence="5 9" id="KW-0460">Magnesium</keyword>
<gene>
    <name evidence="11" type="primary">mgtE</name>
    <name evidence="11" type="ORF">C9J12_16370</name>
</gene>
<dbReference type="GO" id="GO:0005886">
    <property type="term" value="C:plasma membrane"/>
    <property type="evidence" value="ECO:0007669"/>
    <property type="project" value="UniProtKB-SubCell"/>
</dbReference>
<dbReference type="Gene3D" id="3.10.580.10">
    <property type="entry name" value="CBS-domain"/>
    <property type="match status" value="1"/>
</dbReference>
<comment type="caution">
    <text evidence="11">The sequence shown here is derived from an EMBL/GenBank/DDBJ whole genome shotgun (WGS) entry which is preliminary data.</text>
</comment>
<dbReference type="InterPro" id="IPR006668">
    <property type="entry name" value="Mg_transptr_MgtE_intracell_dom"/>
</dbReference>
<dbReference type="Proteomes" id="UP000240987">
    <property type="component" value="Unassembled WGS sequence"/>
</dbReference>
<dbReference type="Pfam" id="PF03448">
    <property type="entry name" value="MgtE_N"/>
    <property type="match status" value="1"/>
</dbReference>
<feature type="transmembrane region" description="Helical" evidence="9">
    <location>
        <begin position="390"/>
        <end position="416"/>
    </location>
</feature>
<evidence type="ECO:0000256" key="4">
    <source>
        <dbReference type="ARBA" id="ARBA00022692"/>
    </source>
</evidence>
<dbReference type="Gene3D" id="1.10.357.20">
    <property type="entry name" value="SLC41 divalent cation transporters, integral membrane domain"/>
    <property type="match status" value="1"/>
</dbReference>
<keyword evidence="8" id="KW-0129">CBS domain</keyword>
<reference evidence="11 12" key="1">
    <citation type="submission" date="2018-01" db="EMBL/GenBank/DDBJ databases">
        <title>Whole genome sequencing of Histamine producing bacteria.</title>
        <authorList>
            <person name="Butler K."/>
        </authorList>
    </citation>
    <scope>NUCLEOTIDE SEQUENCE [LARGE SCALE GENOMIC DNA]</scope>
    <source>
        <strain evidence="11 12">JCM 12947</strain>
    </source>
</reference>
<dbReference type="InterPro" id="IPR046342">
    <property type="entry name" value="CBS_dom_sf"/>
</dbReference>